<dbReference type="CDD" id="cd05380">
    <property type="entry name" value="CAP_euk"/>
    <property type="match status" value="1"/>
</dbReference>
<dbReference type="RefSeq" id="XP_012935555.1">
    <property type="nucleotide sequence ID" value="XM_013080101.2"/>
</dbReference>
<dbReference type="PROSITE" id="PS51670">
    <property type="entry name" value="SHKT"/>
    <property type="match status" value="2"/>
</dbReference>
<dbReference type="InterPro" id="IPR035940">
    <property type="entry name" value="CAP_sf"/>
</dbReference>
<evidence type="ECO:0000256" key="2">
    <source>
        <dbReference type="SAM" id="SignalP"/>
    </source>
</evidence>
<feature type="chain" id="PRO_5045625845" evidence="2">
    <location>
        <begin position="18"/>
        <end position="259"/>
    </location>
</feature>
<keyword evidence="1" id="KW-1015">Disulfide bond</keyword>
<dbReference type="PANTHER" id="PTHR10334">
    <property type="entry name" value="CYSTEINE-RICH SECRETORY PROTEIN-RELATED"/>
    <property type="match status" value="1"/>
</dbReference>
<evidence type="ECO:0000256" key="1">
    <source>
        <dbReference type="PROSITE-ProRule" id="PRU01005"/>
    </source>
</evidence>
<dbReference type="SUPFAM" id="SSF55797">
    <property type="entry name" value="PR-1-like"/>
    <property type="match status" value="1"/>
</dbReference>
<dbReference type="GeneID" id="101853772"/>
<feature type="domain" description="ShKT" evidence="3">
    <location>
        <begin position="83"/>
        <end position="119"/>
    </location>
</feature>
<dbReference type="InterPro" id="IPR014044">
    <property type="entry name" value="CAP_dom"/>
</dbReference>
<dbReference type="InterPro" id="IPR001283">
    <property type="entry name" value="CRISP-related"/>
</dbReference>
<feature type="signal peptide" evidence="2">
    <location>
        <begin position="1"/>
        <end position="17"/>
    </location>
</feature>
<dbReference type="Pfam" id="PF01549">
    <property type="entry name" value="ShK"/>
    <property type="match status" value="2"/>
</dbReference>
<dbReference type="Gene3D" id="1.10.10.1940">
    <property type="match status" value="1"/>
</dbReference>
<protein>
    <submittedName>
        <fullName evidence="5">Venom allergen 5</fullName>
    </submittedName>
</protein>
<dbReference type="Pfam" id="PF00188">
    <property type="entry name" value="CAP"/>
    <property type="match status" value="1"/>
</dbReference>
<keyword evidence="2" id="KW-0732">Signal</keyword>
<proteinExistence type="predicted"/>
<accession>A0ABM0ZVS2</accession>
<evidence type="ECO:0000313" key="4">
    <source>
        <dbReference type="Proteomes" id="UP000694888"/>
    </source>
</evidence>
<gene>
    <name evidence="5" type="primary">LOC101853772</name>
</gene>
<sequence length="259" mass="28962">MLSVFIPVLVLVTVTSAAVFLHPAAIRAFIQVHNQLRKNTAPCLDSRWSCANWASGGECERNPRWMLPNCQKSCKQCPCEPDCKDTNGSCPYWADNGYCTRYSAWMKTNCKLSCGGCLCGANMPLLYWSNELANYAAARVDKCEYKHDPAKKYGENLYMMYYHFLDADVAATTASQAWGDEIQYVTPDWACAYGPKTKETCGHYSQQVWNTTTQVGCAVGHCYGGGPYPRGTYVFCEYTPKGNLIINDLTGKKIYVPPY</sequence>
<dbReference type="SMART" id="SM00198">
    <property type="entry name" value="SCP"/>
    <property type="match status" value="1"/>
</dbReference>
<feature type="disulfide bond" evidence="1">
    <location>
        <begin position="43"/>
        <end position="77"/>
    </location>
</feature>
<dbReference type="InterPro" id="IPR003582">
    <property type="entry name" value="ShKT_dom"/>
</dbReference>
<name>A0ABM0ZVS2_APLCA</name>
<organism evidence="4 5">
    <name type="scientific">Aplysia californica</name>
    <name type="common">California sea hare</name>
    <dbReference type="NCBI Taxonomy" id="6500"/>
    <lineage>
        <taxon>Eukaryota</taxon>
        <taxon>Metazoa</taxon>
        <taxon>Spiralia</taxon>
        <taxon>Lophotrochozoa</taxon>
        <taxon>Mollusca</taxon>
        <taxon>Gastropoda</taxon>
        <taxon>Heterobranchia</taxon>
        <taxon>Euthyneura</taxon>
        <taxon>Tectipleura</taxon>
        <taxon>Aplysiida</taxon>
        <taxon>Aplysioidea</taxon>
        <taxon>Aplysiidae</taxon>
        <taxon>Aplysia</taxon>
    </lineage>
</organism>
<comment type="caution">
    <text evidence="1">Lacks conserved residue(s) required for the propagation of feature annotation.</text>
</comment>
<reference evidence="5" key="1">
    <citation type="submission" date="2025-08" db="UniProtKB">
        <authorList>
            <consortium name="RefSeq"/>
        </authorList>
    </citation>
    <scope>IDENTIFICATION</scope>
</reference>
<dbReference type="PRINTS" id="PR00837">
    <property type="entry name" value="V5TPXLIKE"/>
</dbReference>
<keyword evidence="4" id="KW-1185">Reference proteome</keyword>
<evidence type="ECO:0000313" key="5">
    <source>
        <dbReference type="RefSeq" id="XP_012935555.1"/>
    </source>
</evidence>
<evidence type="ECO:0000259" key="3">
    <source>
        <dbReference type="PROSITE" id="PS51670"/>
    </source>
</evidence>
<feature type="domain" description="ShKT" evidence="3">
    <location>
        <begin position="43"/>
        <end position="77"/>
    </location>
</feature>
<dbReference type="Gene3D" id="3.40.33.10">
    <property type="entry name" value="CAP"/>
    <property type="match status" value="1"/>
</dbReference>
<dbReference type="SMART" id="SM00254">
    <property type="entry name" value="ShKT"/>
    <property type="match status" value="2"/>
</dbReference>
<dbReference type="Proteomes" id="UP000694888">
    <property type="component" value="Unplaced"/>
</dbReference>